<dbReference type="HOGENOM" id="CLU_2866747_0_0_6"/>
<organism evidence="1 2">
    <name type="scientific">Xanthomonas oryzae pv. oryzicola (strain BLS256)</name>
    <dbReference type="NCBI Taxonomy" id="383407"/>
    <lineage>
        <taxon>Bacteria</taxon>
        <taxon>Pseudomonadati</taxon>
        <taxon>Pseudomonadota</taxon>
        <taxon>Gammaproteobacteria</taxon>
        <taxon>Lysobacterales</taxon>
        <taxon>Lysobacteraceae</taxon>
        <taxon>Xanthomonas</taxon>
    </lineage>
</organism>
<evidence type="ECO:0000313" key="2">
    <source>
        <dbReference type="Proteomes" id="UP000008851"/>
    </source>
</evidence>
<proteinExistence type="predicted"/>
<dbReference type="Proteomes" id="UP000008851">
    <property type="component" value="Chromosome"/>
</dbReference>
<evidence type="ECO:0000313" key="1">
    <source>
        <dbReference type="EMBL" id="AEQ96520.1"/>
    </source>
</evidence>
<dbReference type="AlphaFoldDB" id="G7TFG4"/>
<gene>
    <name evidence="1" type="ORF">XOC_2388</name>
</gene>
<dbReference type="KEGG" id="xor:XOC_2388"/>
<accession>G7TFG4</accession>
<reference evidence="1 2" key="1">
    <citation type="journal article" date="2011" name="J. Bacteriol.">
        <title>Two new complete genome sequences offer insight into host and tissue specificity of plant pathogenic Xanthomonas spp.</title>
        <authorList>
            <person name="Bogdanove A.J."/>
            <person name="Koebnik R."/>
            <person name="Lu H."/>
            <person name="Furutani A."/>
            <person name="Angiuoli S.V."/>
            <person name="Patil P.B."/>
            <person name="Van Sluys M.A."/>
            <person name="Ryan R.P."/>
            <person name="Meyer D.F."/>
            <person name="Han S.W."/>
            <person name="Aparna G."/>
            <person name="Rajaram M."/>
            <person name="Delcher A.L."/>
            <person name="Phillippy A.M."/>
            <person name="Puiu D."/>
            <person name="Schatz M.C."/>
            <person name="Shumway M."/>
            <person name="Sommer D.D."/>
            <person name="Trapnell C."/>
            <person name="Benahmed F."/>
            <person name="Dimitrov G."/>
            <person name="Madupu R."/>
            <person name="Radune D."/>
            <person name="Sullivan S."/>
            <person name="Jha G."/>
            <person name="Ishihara H."/>
            <person name="Lee S.W."/>
            <person name="Pandey A."/>
            <person name="Sharma V."/>
            <person name="Sriariyanun M."/>
            <person name="Szurek B."/>
            <person name="Vera-Cruz C.M."/>
            <person name="Dorman K.S."/>
            <person name="Ronald P.C."/>
            <person name="Verdier V."/>
            <person name="Dow J.M."/>
            <person name="Sonti R.V."/>
            <person name="Tsuge S."/>
            <person name="Brendel V.P."/>
            <person name="Rabinowicz P.D."/>
            <person name="Leach J.E."/>
            <person name="White F.F."/>
            <person name="Salzberg S.L."/>
        </authorList>
    </citation>
    <scope>NUCLEOTIDE SEQUENCE [LARGE SCALE GENOMIC DNA]</scope>
    <source>
        <strain evidence="1 2">BLS256</strain>
    </source>
</reference>
<sequence>MGHGADIDSARLKLEEFCWGCVGRCRDWGVGELGCAQAPGLGDVGLGIGSKACISELVWPLLHP</sequence>
<dbReference type="EMBL" id="CP003057">
    <property type="protein sequence ID" value="AEQ96520.1"/>
    <property type="molecule type" value="Genomic_DNA"/>
</dbReference>
<protein>
    <submittedName>
        <fullName evidence="1">Uncharacterized protein</fullName>
    </submittedName>
</protein>
<name>G7TFG4_XANOB</name>